<dbReference type="Gene3D" id="1.20.58.120">
    <property type="entry name" value="BAG domain"/>
    <property type="match status" value="1"/>
</dbReference>
<proteinExistence type="predicted"/>
<feature type="domain" description="BAG" evidence="3">
    <location>
        <begin position="74"/>
        <end position="124"/>
    </location>
</feature>
<evidence type="ECO:0000313" key="4">
    <source>
        <dbReference type="EMBL" id="OAO11725.1"/>
    </source>
</evidence>
<evidence type="ECO:0000256" key="2">
    <source>
        <dbReference type="SAM" id="MobiDB-lite"/>
    </source>
</evidence>
<evidence type="ECO:0000259" key="3">
    <source>
        <dbReference type="PROSITE" id="PS51035"/>
    </source>
</evidence>
<feature type="compositionally biased region" description="Low complexity" evidence="2">
    <location>
        <begin position="559"/>
        <end position="584"/>
    </location>
</feature>
<dbReference type="OrthoDB" id="333905at2759"/>
<dbReference type="InterPro" id="IPR036533">
    <property type="entry name" value="BAG_dom_sf"/>
</dbReference>
<evidence type="ECO:0000313" key="5">
    <source>
        <dbReference type="Proteomes" id="UP000078348"/>
    </source>
</evidence>
<feature type="region of interest" description="Disordered" evidence="2">
    <location>
        <begin position="154"/>
        <end position="391"/>
    </location>
</feature>
<protein>
    <recommendedName>
        <fullName evidence="3">BAG domain-containing protein</fullName>
    </recommendedName>
</protein>
<sequence>MSQEEGQLTKEEYDRAIAGINKVADNVSKMEWNYERLKSKREKLLLEIVVSYWKSIALKDDFLYPIRLTFSTYEYDCGMLNENLTKELLSLDSVISNGNDDIRMKRKEQVKRILDLQDKITQMHKDAVALSMFYRSCLKQGRYQALLQPEAPTIETPATPVPEEEPTITPVEDVPLKKQPSLHRKKSVHTIPVLSPEEFEARRSAMKNAVDSETMEVEEDEEDKKAKRKAKKHARKVARRKEREEERKKKEEEERKKEEMEMERKKRQEEEERKKREEEEQRKRVEMERKREEEEQRKREEEMKREEEERKKKEEEEKEEEEEKKRQEEEKKKHEEEKKRQEEEKKRQEEEKKREEEEKKKQEEEEESDSSDMDVESSDMDVDSTKPEVTEVDDLANIKSTYSPRYEWMVKEGKLNLMLLDVDFDQKSLRCITRPSKPTPKLIIQGYRVVRRERPSGYYGMFYNNTPAYRYVPFTTVIPLPEVEVDLTHTPEALYYDDQNILQISYTIKKEKKKEENRIPVRRVEEDSGVRNPFYPDRRYPDTFRDPRYDDSMNDDSDYYSNPYYSNPYNPYRQQRYSTPRRSYSSPFDSLFGGNMW</sequence>
<feature type="compositionally biased region" description="Acidic residues" evidence="2">
    <location>
        <begin position="364"/>
        <end position="382"/>
    </location>
</feature>
<keyword evidence="1" id="KW-0175">Coiled coil</keyword>
<dbReference type="PROSITE" id="PS51035">
    <property type="entry name" value="BAG"/>
    <property type="match status" value="1"/>
</dbReference>
<dbReference type="GO" id="GO:0051087">
    <property type="term" value="F:protein-folding chaperone binding"/>
    <property type="evidence" value="ECO:0007669"/>
    <property type="project" value="InterPro"/>
</dbReference>
<dbReference type="EMBL" id="LXWW01000580">
    <property type="protein sequence ID" value="OAO11725.1"/>
    <property type="molecule type" value="Genomic_DNA"/>
</dbReference>
<organism evidence="4 5">
    <name type="scientific">Blastocystis sp. subtype 1 (strain ATCC 50177 / NandII)</name>
    <dbReference type="NCBI Taxonomy" id="478820"/>
    <lineage>
        <taxon>Eukaryota</taxon>
        <taxon>Sar</taxon>
        <taxon>Stramenopiles</taxon>
        <taxon>Bigyra</taxon>
        <taxon>Opalozoa</taxon>
        <taxon>Opalinata</taxon>
        <taxon>Blastocystidae</taxon>
        <taxon>Blastocystis</taxon>
    </lineage>
</organism>
<feature type="region of interest" description="Disordered" evidence="2">
    <location>
        <begin position="530"/>
        <end position="584"/>
    </location>
</feature>
<dbReference type="InterPro" id="IPR003103">
    <property type="entry name" value="BAG_domain"/>
</dbReference>
<dbReference type="Pfam" id="PF02179">
    <property type="entry name" value="BAG"/>
    <property type="match status" value="1"/>
</dbReference>
<dbReference type="AlphaFoldDB" id="A0A196S3J2"/>
<dbReference type="PANTHER" id="PTHR48134">
    <property type="entry name" value="GLYCOPROTEIN 96-92-RELATED-RELATED"/>
    <property type="match status" value="1"/>
</dbReference>
<feature type="compositionally biased region" description="Acidic residues" evidence="2">
    <location>
        <begin position="213"/>
        <end position="222"/>
    </location>
</feature>
<gene>
    <name evidence="4" type="ORF">AV274_6560</name>
</gene>
<dbReference type="SUPFAM" id="SSF63491">
    <property type="entry name" value="BAG domain"/>
    <property type="match status" value="1"/>
</dbReference>
<comment type="caution">
    <text evidence="4">The sequence shown here is derived from an EMBL/GenBank/DDBJ whole genome shotgun (WGS) entry which is preliminary data.</text>
</comment>
<feature type="compositionally biased region" description="Basic and acidic residues" evidence="2">
    <location>
        <begin position="323"/>
        <end position="363"/>
    </location>
</feature>
<feature type="compositionally biased region" description="Basic residues" evidence="2">
    <location>
        <begin position="226"/>
        <end position="240"/>
    </location>
</feature>
<dbReference type="Proteomes" id="UP000078348">
    <property type="component" value="Unassembled WGS sequence"/>
</dbReference>
<keyword evidence="5" id="KW-1185">Reference proteome</keyword>
<name>A0A196S3J2_BLAHN</name>
<dbReference type="PANTHER" id="PTHR48134:SF2">
    <property type="entry name" value="OS04G0609100 PROTEIN"/>
    <property type="match status" value="1"/>
</dbReference>
<evidence type="ECO:0000256" key="1">
    <source>
        <dbReference type="SAM" id="Coils"/>
    </source>
</evidence>
<accession>A0A196S3J2</accession>
<feature type="compositionally biased region" description="Basic and acidic residues" evidence="2">
    <location>
        <begin position="536"/>
        <end position="551"/>
    </location>
</feature>
<feature type="compositionally biased region" description="Basic and acidic residues" evidence="2">
    <location>
        <begin position="241"/>
        <end position="315"/>
    </location>
</feature>
<feature type="coiled-coil region" evidence="1">
    <location>
        <begin position="20"/>
        <end position="47"/>
    </location>
</feature>
<reference evidence="4 5" key="1">
    <citation type="submission" date="2016-05" db="EMBL/GenBank/DDBJ databases">
        <title>Nuclear genome of Blastocystis sp. subtype 1 NandII.</title>
        <authorList>
            <person name="Gentekaki E."/>
            <person name="Curtis B."/>
            <person name="Stairs C."/>
            <person name="Eme L."/>
            <person name="Herman E."/>
            <person name="Klimes V."/>
            <person name="Arias M.C."/>
            <person name="Elias M."/>
            <person name="Hilliou F."/>
            <person name="Klute M."/>
            <person name="Malik S.-B."/>
            <person name="Pightling A."/>
            <person name="Rachubinski R."/>
            <person name="Salas D."/>
            <person name="Schlacht A."/>
            <person name="Suga H."/>
            <person name="Archibald J."/>
            <person name="Ball S.G."/>
            <person name="Clark G."/>
            <person name="Dacks J."/>
            <person name="Van Der Giezen M."/>
            <person name="Tsaousis A."/>
            <person name="Roger A."/>
        </authorList>
    </citation>
    <scope>NUCLEOTIDE SEQUENCE [LARGE SCALE GENOMIC DNA]</scope>
    <source>
        <strain evidence="5">ATCC 50177 / NandII</strain>
    </source>
</reference>